<keyword evidence="9" id="KW-1185">Reference proteome</keyword>
<feature type="transmembrane region" description="Helical" evidence="6">
    <location>
        <begin position="229"/>
        <end position="254"/>
    </location>
</feature>
<comment type="subcellular location">
    <subcellularLocation>
        <location evidence="1">Membrane</location>
        <topology evidence="1">Multi-pass membrane protein</topology>
    </subcellularLocation>
</comment>
<dbReference type="EMBL" id="JMSN01000015">
    <property type="protein sequence ID" value="KDN52025.1"/>
    <property type="molecule type" value="Genomic_DNA"/>
</dbReference>
<evidence type="ECO:0000256" key="5">
    <source>
        <dbReference type="SAM" id="MobiDB-lite"/>
    </source>
</evidence>
<feature type="region of interest" description="Disordered" evidence="5">
    <location>
        <begin position="405"/>
        <end position="452"/>
    </location>
</feature>
<dbReference type="PROSITE" id="PS50262">
    <property type="entry name" value="G_PROTEIN_RECEP_F1_2"/>
    <property type="match status" value="1"/>
</dbReference>
<dbReference type="PANTHER" id="PTHR23112">
    <property type="entry name" value="G PROTEIN-COUPLED RECEPTOR 157-RELATED"/>
    <property type="match status" value="1"/>
</dbReference>
<proteinExistence type="predicted"/>
<keyword evidence="3 6" id="KW-1133">Transmembrane helix</keyword>
<dbReference type="AlphaFoldDB" id="A0A066WN14"/>
<feature type="region of interest" description="Disordered" evidence="5">
    <location>
        <begin position="757"/>
        <end position="809"/>
    </location>
</feature>
<feature type="compositionally biased region" description="Low complexity" evidence="5">
    <location>
        <begin position="407"/>
        <end position="421"/>
    </location>
</feature>
<feature type="compositionally biased region" description="Basic and acidic residues" evidence="5">
    <location>
        <begin position="612"/>
        <end position="621"/>
    </location>
</feature>
<dbReference type="GO" id="GO:0005886">
    <property type="term" value="C:plasma membrane"/>
    <property type="evidence" value="ECO:0007669"/>
    <property type="project" value="TreeGrafter"/>
</dbReference>
<evidence type="ECO:0000256" key="3">
    <source>
        <dbReference type="ARBA" id="ARBA00022989"/>
    </source>
</evidence>
<organism evidence="8 9">
    <name type="scientific">Tilletiaria anomala (strain ATCC 24038 / CBS 436.72 / UBC 951)</name>
    <dbReference type="NCBI Taxonomy" id="1037660"/>
    <lineage>
        <taxon>Eukaryota</taxon>
        <taxon>Fungi</taxon>
        <taxon>Dikarya</taxon>
        <taxon>Basidiomycota</taxon>
        <taxon>Ustilaginomycotina</taxon>
        <taxon>Exobasidiomycetes</taxon>
        <taxon>Georgefischeriales</taxon>
        <taxon>Tilletiariaceae</taxon>
        <taxon>Tilletiaria</taxon>
    </lineage>
</organism>
<dbReference type="SUPFAM" id="SSF81321">
    <property type="entry name" value="Family A G protein-coupled receptor-like"/>
    <property type="match status" value="1"/>
</dbReference>
<dbReference type="CDD" id="cd00637">
    <property type="entry name" value="7tm_classA_rhodopsin-like"/>
    <property type="match status" value="1"/>
</dbReference>
<keyword evidence="4 6" id="KW-0472">Membrane</keyword>
<feature type="region of interest" description="Disordered" evidence="5">
    <location>
        <begin position="349"/>
        <end position="374"/>
    </location>
</feature>
<dbReference type="GO" id="GO:0007189">
    <property type="term" value="P:adenylate cyclase-activating G protein-coupled receptor signaling pathway"/>
    <property type="evidence" value="ECO:0007669"/>
    <property type="project" value="TreeGrafter"/>
</dbReference>
<evidence type="ECO:0000256" key="2">
    <source>
        <dbReference type="ARBA" id="ARBA00022692"/>
    </source>
</evidence>
<feature type="region of interest" description="Disordered" evidence="5">
    <location>
        <begin position="612"/>
        <end position="642"/>
    </location>
</feature>
<evidence type="ECO:0000313" key="8">
    <source>
        <dbReference type="EMBL" id="KDN52025.1"/>
    </source>
</evidence>
<dbReference type="InterPro" id="IPR017452">
    <property type="entry name" value="GPCR_Rhodpsn_7TM"/>
</dbReference>
<feature type="compositionally biased region" description="Low complexity" evidence="5">
    <location>
        <begin position="773"/>
        <end position="784"/>
    </location>
</feature>
<feature type="transmembrane region" description="Helical" evidence="6">
    <location>
        <begin position="151"/>
        <end position="173"/>
    </location>
</feature>
<feature type="compositionally biased region" description="Acidic residues" evidence="5">
    <location>
        <begin position="627"/>
        <end position="640"/>
    </location>
</feature>
<dbReference type="Gene3D" id="1.20.1070.10">
    <property type="entry name" value="Rhodopsin 7-helix transmembrane proteins"/>
    <property type="match status" value="1"/>
</dbReference>
<comment type="caution">
    <text evidence="8">The sequence shown here is derived from an EMBL/GenBank/DDBJ whole genome shotgun (WGS) entry which is preliminary data.</text>
</comment>
<dbReference type="OrthoDB" id="100006at2759"/>
<evidence type="ECO:0000256" key="4">
    <source>
        <dbReference type="ARBA" id="ARBA00023136"/>
    </source>
</evidence>
<sequence length="932" mass="98750">MRRLWHCSTVLPGRSSPRPSYFVRPGRRKEQTGTRSLWFIQSLIVFAALLVCMSHMAGAAAAPSGFSRGDSIYDGRLEATPSRAHLLITRSSPKERVTAASATAWIPPIHSLGRSGVIVDLCICVASVLGSLSIILPYFIHKHNRKLRHALILGLATSDLVAALITVSTTAFLLNGGSLSDSWRYCDFSGFALATAIFTQHLWNLAIGVITYMILTHPLSRATLTVERYIVWLWPAFWALGMIVNAFPWIFLGWTDNGGYCGMVSKPSSLLSPLIQFIPRGFVFIVLLVLYTHLFFFLRRTSFFSKASSRSGGCARRNEQNVSFLHGRAPAPRGRTLASLCGDAESRATHADTAAGATHSTATNSDQTQVPSNNADLAGKGIIAAIPSATAGAGAHAARATLPKAPGSLKSTLSLKGTSLSNDKNSDPTRLTSTHGTLPRGHAAGEGGGKRGGTRRLAGLCRCFGLQPLSQNRAHDMCSSGSASCNGSGSKSGSIVNVQLRQLPVSIADAPAAGAGVEGANASASGQIAARKVCESAGAPFPLRQQVPAGDASGRNDDSTGISSTAWPALEGGTSQQETLPNAPPSHRSISRCTNPSPTILPVVALNGGSHMDDFTRRADESNANFGDDEEGNNDDDDEGIAPTRWALSPRKDAVDFQMTSPPQEHLNHFSNVDFAPLDAVTSIEGALTSRVAGAMSLGANASRPNSAKSDNFFKTHPSARPWTPMSLVAPTLVGSPTTPSGAAAGPHNFKLEPGEELHWGQNVGGPSRRNSRAISAAAPAHASVGGDSGADCSGTGEGEHSASSSAGAEGVESIGSTLNRQASVLMLLYPTAYCILFSVSIIRLISDLATDNKLTSPGKTTALYSVSRWFVFAQGAFDAVIFQIVEKHFRKRMKRRRKRALGEQVDEEFLCKVTRRVVGAYRRLFGRGISS</sequence>
<dbReference type="PANTHER" id="PTHR23112:SF0">
    <property type="entry name" value="TRANSMEMBRANE PROTEIN 116"/>
    <property type="match status" value="1"/>
</dbReference>
<feature type="transmembrane region" description="Helical" evidence="6">
    <location>
        <begin position="867"/>
        <end position="886"/>
    </location>
</feature>
<dbReference type="GeneID" id="25265599"/>
<dbReference type="InParanoid" id="A0A066WN14"/>
<dbReference type="RefSeq" id="XP_013244869.1">
    <property type="nucleotide sequence ID" value="XM_013389415.1"/>
</dbReference>
<evidence type="ECO:0000313" key="9">
    <source>
        <dbReference type="Proteomes" id="UP000027361"/>
    </source>
</evidence>
<dbReference type="HOGENOM" id="CLU_314022_0_0_1"/>
<keyword evidence="2 6" id="KW-0812">Transmembrane</keyword>
<feature type="compositionally biased region" description="Low complexity" evidence="5">
    <location>
        <begin position="351"/>
        <end position="363"/>
    </location>
</feature>
<dbReference type="Proteomes" id="UP000027361">
    <property type="component" value="Unassembled WGS sequence"/>
</dbReference>
<feature type="transmembrane region" description="Helical" evidence="6">
    <location>
        <begin position="117"/>
        <end position="139"/>
    </location>
</feature>
<feature type="domain" description="G-protein coupled receptors family 1 profile" evidence="7">
    <location>
        <begin position="130"/>
        <end position="300"/>
    </location>
</feature>
<dbReference type="STRING" id="1037660.A0A066WN14"/>
<evidence type="ECO:0000259" key="7">
    <source>
        <dbReference type="PROSITE" id="PS50262"/>
    </source>
</evidence>
<feature type="transmembrane region" description="Helical" evidence="6">
    <location>
        <begin position="193"/>
        <end position="217"/>
    </location>
</feature>
<dbReference type="GO" id="GO:0004930">
    <property type="term" value="F:G protein-coupled receptor activity"/>
    <property type="evidence" value="ECO:0007669"/>
    <property type="project" value="TreeGrafter"/>
</dbReference>
<feature type="transmembrane region" description="Helical" evidence="6">
    <location>
        <begin position="825"/>
        <end position="847"/>
    </location>
</feature>
<accession>A0A066WN14</accession>
<gene>
    <name evidence="8" type="ORF">K437DRAFT_261712</name>
</gene>
<evidence type="ECO:0000256" key="6">
    <source>
        <dbReference type="SAM" id="Phobius"/>
    </source>
</evidence>
<protein>
    <recommendedName>
        <fullName evidence="7">G-protein coupled receptors family 1 profile domain-containing protein</fullName>
    </recommendedName>
</protein>
<feature type="transmembrane region" description="Helical" evidence="6">
    <location>
        <begin position="274"/>
        <end position="298"/>
    </location>
</feature>
<feature type="compositionally biased region" description="Polar residues" evidence="5">
    <location>
        <begin position="364"/>
        <end position="374"/>
    </location>
</feature>
<dbReference type="Pfam" id="PF11710">
    <property type="entry name" value="Git3"/>
    <property type="match status" value="1"/>
</dbReference>
<feature type="region of interest" description="Disordered" evidence="5">
    <location>
        <begin position="542"/>
        <end position="596"/>
    </location>
</feature>
<evidence type="ECO:0000256" key="1">
    <source>
        <dbReference type="ARBA" id="ARBA00004141"/>
    </source>
</evidence>
<name>A0A066WN14_TILAU</name>
<reference evidence="8 9" key="1">
    <citation type="submission" date="2014-05" db="EMBL/GenBank/DDBJ databases">
        <title>Draft genome sequence of a rare smut relative, Tilletiaria anomala UBC 951.</title>
        <authorList>
            <consortium name="DOE Joint Genome Institute"/>
            <person name="Toome M."/>
            <person name="Kuo A."/>
            <person name="Henrissat B."/>
            <person name="Lipzen A."/>
            <person name="Tritt A."/>
            <person name="Yoshinaga Y."/>
            <person name="Zane M."/>
            <person name="Barry K."/>
            <person name="Grigoriev I.V."/>
            <person name="Spatafora J.W."/>
            <person name="Aimea M.C."/>
        </authorList>
    </citation>
    <scope>NUCLEOTIDE SEQUENCE [LARGE SCALE GENOMIC DNA]</scope>
    <source>
        <strain evidence="8 9">UBC 951</strain>
    </source>
</reference>
<dbReference type="InterPro" id="IPR023041">
    <property type="entry name" value="Glucose_rcpt_Git3-like_N"/>
</dbReference>
<feature type="transmembrane region" description="Helical" evidence="6">
    <location>
        <begin position="37"/>
        <end position="57"/>
    </location>
</feature>
<dbReference type="OMA" id="FRGGYCA"/>